<accession>A0A917KFA2</accession>
<dbReference type="InterPro" id="IPR006674">
    <property type="entry name" value="HD_domain"/>
</dbReference>
<comment type="catalytic activity">
    <reaction evidence="6">
        <text>P(1),P(4)-bis(5'-adenosyl) tetraphosphate + H2O = 2 ADP + 2 H(+)</text>
        <dbReference type="Rhea" id="RHEA:24252"/>
        <dbReference type="ChEBI" id="CHEBI:15377"/>
        <dbReference type="ChEBI" id="CHEBI:15378"/>
        <dbReference type="ChEBI" id="CHEBI:58141"/>
        <dbReference type="ChEBI" id="CHEBI:456216"/>
        <dbReference type="EC" id="3.6.1.41"/>
    </reaction>
</comment>
<comment type="caution">
    <text evidence="8">The sequence shown here is derived from an EMBL/GenBank/DDBJ whole genome shotgun (WGS) entry which is preliminary data.</text>
</comment>
<evidence type="ECO:0000256" key="4">
    <source>
        <dbReference type="ARBA" id="ARBA00022801"/>
    </source>
</evidence>
<dbReference type="InterPro" id="IPR005249">
    <property type="entry name" value="YqeK"/>
</dbReference>
<evidence type="ECO:0000256" key="5">
    <source>
        <dbReference type="ARBA" id="ARBA00023004"/>
    </source>
</evidence>
<dbReference type="GO" id="GO:0008803">
    <property type="term" value="F:bis(5'-nucleosyl)-tetraphosphatase (symmetrical) activity"/>
    <property type="evidence" value="ECO:0007669"/>
    <property type="project" value="UniProtKB-EC"/>
</dbReference>
<sequence length="198" mass="21926">MHEVPKLDEAAIAARVRQELSAQRFQHVEGVVKTAAELAARHGADVAKARLAAWLHDIAREWPAERLAEYARRMSVPDEFGDDPLLWHGPVAAALASAWFGVEDADVANAIRYHTTGRAGMSTLEMVVFLADAIEPGREYPGVDHLRALAETDLLRAVAEAIDATISYLIATHRNIVPLTVVARNDLWQKVQQRPRRT</sequence>
<dbReference type="RefSeq" id="WP_229776835.1">
    <property type="nucleotide sequence ID" value="NZ_BMOY01000042.1"/>
</dbReference>
<dbReference type="Gene3D" id="1.10.3210.10">
    <property type="entry name" value="Hypothetical protein af1432"/>
    <property type="match status" value="1"/>
</dbReference>
<protein>
    <recommendedName>
        <fullName evidence="1">bis(5'-nucleosyl)-tetraphosphatase (symmetrical)</fullName>
        <ecNumber evidence="1">3.6.1.41</ecNumber>
    </recommendedName>
</protein>
<proteinExistence type="predicted"/>
<reference evidence="8" key="2">
    <citation type="submission" date="2020-09" db="EMBL/GenBank/DDBJ databases">
        <authorList>
            <person name="Sun Q."/>
            <person name="Ohkuma M."/>
        </authorList>
    </citation>
    <scope>NUCLEOTIDE SEQUENCE</scope>
    <source>
        <strain evidence="8">JCM 18487</strain>
    </source>
</reference>
<dbReference type="InterPro" id="IPR003607">
    <property type="entry name" value="HD/PDEase_dom"/>
</dbReference>
<reference evidence="8" key="1">
    <citation type="journal article" date="2014" name="Int. J. Syst. Evol. Microbiol.">
        <title>Complete genome sequence of Corynebacterium casei LMG S-19264T (=DSM 44701T), isolated from a smear-ripened cheese.</title>
        <authorList>
            <consortium name="US DOE Joint Genome Institute (JGI-PGF)"/>
            <person name="Walter F."/>
            <person name="Albersmeier A."/>
            <person name="Kalinowski J."/>
            <person name="Ruckert C."/>
        </authorList>
    </citation>
    <scope>NUCLEOTIDE SEQUENCE</scope>
    <source>
        <strain evidence="8">JCM 18487</strain>
    </source>
</reference>
<gene>
    <name evidence="8" type="primary">yqeK</name>
    <name evidence="8" type="ORF">GCM10010885_21850</name>
</gene>
<keyword evidence="2" id="KW-0479">Metal-binding</keyword>
<evidence type="ECO:0000256" key="2">
    <source>
        <dbReference type="ARBA" id="ARBA00022723"/>
    </source>
</evidence>
<evidence type="ECO:0000259" key="7">
    <source>
        <dbReference type="SMART" id="SM00471"/>
    </source>
</evidence>
<evidence type="ECO:0000313" key="9">
    <source>
        <dbReference type="Proteomes" id="UP000637695"/>
    </source>
</evidence>
<dbReference type="Pfam" id="PF01966">
    <property type="entry name" value="HD"/>
    <property type="match status" value="1"/>
</dbReference>
<dbReference type="GO" id="GO:0000166">
    <property type="term" value="F:nucleotide binding"/>
    <property type="evidence" value="ECO:0007669"/>
    <property type="project" value="UniProtKB-KW"/>
</dbReference>
<name>A0A917KFA2_9BACL</name>
<dbReference type="AlphaFoldDB" id="A0A917KFA2"/>
<keyword evidence="9" id="KW-1185">Reference proteome</keyword>
<organism evidence="8 9">
    <name type="scientific">Alicyclobacillus cellulosilyticus</name>
    <dbReference type="NCBI Taxonomy" id="1003997"/>
    <lineage>
        <taxon>Bacteria</taxon>
        <taxon>Bacillati</taxon>
        <taxon>Bacillota</taxon>
        <taxon>Bacilli</taxon>
        <taxon>Bacillales</taxon>
        <taxon>Alicyclobacillaceae</taxon>
        <taxon>Alicyclobacillus</taxon>
    </lineage>
</organism>
<dbReference type="NCBIfam" id="TIGR00488">
    <property type="entry name" value="bis(5'-nucleosyl)-tetraphosphatase (symmetrical) YqeK"/>
    <property type="match status" value="1"/>
</dbReference>
<dbReference type="SMART" id="SM00471">
    <property type="entry name" value="HDc"/>
    <property type="match status" value="1"/>
</dbReference>
<dbReference type="Proteomes" id="UP000637695">
    <property type="component" value="Unassembled WGS sequence"/>
</dbReference>
<keyword evidence="3" id="KW-0547">Nucleotide-binding</keyword>
<evidence type="ECO:0000256" key="6">
    <source>
        <dbReference type="ARBA" id="ARBA00049417"/>
    </source>
</evidence>
<dbReference type="EC" id="3.6.1.41" evidence="1"/>
<evidence type="ECO:0000256" key="3">
    <source>
        <dbReference type="ARBA" id="ARBA00022741"/>
    </source>
</evidence>
<evidence type="ECO:0000313" key="8">
    <source>
        <dbReference type="EMBL" id="GGJ12075.1"/>
    </source>
</evidence>
<dbReference type="CDD" id="cd00077">
    <property type="entry name" value="HDc"/>
    <property type="match status" value="1"/>
</dbReference>
<feature type="domain" description="HD/PDEase" evidence="7">
    <location>
        <begin position="20"/>
        <end position="146"/>
    </location>
</feature>
<dbReference type="PANTHER" id="PTHR35795:SF1">
    <property type="entry name" value="BIS(5'-NUCLEOSYL)-TETRAPHOSPHATASE, SYMMETRICAL"/>
    <property type="match status" value="1"/>
</dbReference>
<dbReference type="EMBL" id="BMOY01000042">
    <property type="protein sequence ID" value="GGJ12075.1"/>
    <property type="molecule type" value="Genomic_DNA"/>
</dbReference>
<dbReference type="GO" id="GO:0046872">
    <property type="term" value="F:metal ion binding"/>
    <property type="evidence" value="ECO:0007669"/>
    <property type="project" value="UniProtKB-KW"/>
</dbReference>
<keyword evidence="4" id="KW-0378">Hydrolase</keyword>
<evidence type="ECO:0000256" key="1">
    <source>
        <dbReference type="ARBA" id="ARBA00012506"/>
    </source>
</evidence>
<dbReference type="PANTHER" id="PTHR35795">
    <property type="entry name" value="SLR1885 PROTEIN"/>
    <property type="match status" value="1"/>
</dbReference>
<dbReference type="InterPro" id="IPR051094">
    <property type="entry name" value="Diverse_Catalytic_Enzymes"/>
</dbReference>
<keyword evidence="5" id="KW-0408">Iron</keyword>
<dbReference type="SUPFAM" id="SSF109604">
    <property type="entry name" value="HD-domain/PDEase-like"/>
    <property type="match status" value="1"/>
</dbReference>